<dbReference type="InterPro" id="IPR018060">
    <property type="entry name" value="HTH_AraC"/>
</dbReference>
<dbReference type="KEGG" id="fek:C1H87_23135"/>
<evidence type="ECO:0000259" key="4">
    <source>
        <dbReference type="PROSITE" id="PS01124"/>
    </source>
</evidence>
<organism evidence="5 6">
    <name type="scientific">Flavivirga eckloniae</name>
    <dbReference type="NCBI Taxonomy" id="1803846"/>
    <lineage>
        <taxon>Bacteria</taxon>
        <taxon>Pseudomonadati</taxon>
        <taxon>Bacteroidota</taxon>
        <taxon>Flavobacteriia</taxon>
        <taxon>Flavobacteriales</taxon>
        <taxon>Flavobacteriaceae</taxon>
        <taxon>Flavivirga</taxon>
    </lineage>
</organism>
<dbReference type="EMBL" id="CP025791">
    <property type="protein sequence ID" value="AUP81456.1"/>
    <property type="molecule type" value="Genomic_DNA"/>
</dbReference>
<dbReference type="Pfam" id="PF00165">
    <property type="entry name" value="HTH_AraC"/>
    <property type="match status" value="1"/>
</dbReference>
<name>A0A2K9PWL7_9FLAO</name>
<gene>
    <name evidence="5" type="ORF">C1H87_23135</name>
</gene>
<proteinExistence type="predicted"/>
<dbReference type="PRINTS" id="PR00032">
    <property type="entry name" value="HTHARAC"/>
</dbReference>
<accession>A0A2K9PWL7</accession>
<evidence type="ECO:0000256" key="1">
    <source>
        <dbReference type="ARBA" id="ARBA00023015"/>
    </source>
</evidence>
<keyword evidence="2" id="KW-0238">DNA-binding</keyword>
<dbReference type="SUPFAM" id="SSF46689">
    <property type="entry name" value="Homeodomain-like"/>
    <property type="match status" value="1"/>
</dbReference>
<keyword evidence="6" id="KW-1185">Reference proteome</keyword>
<dbReference type="GO" id="GO:0003700">
    <property type="term" value="F:DNA-binding transcription factor activity"/>
    <property type="evidence" value="ECO:0007669"/>
    <property type="project" value="InterPro"/>
</dbReference>
<dbReference type="InterPro" id="IPR009057">
    <property type="entry name" value="Homeodomain-like_sf"/>
</dbReference>
<dbReference type="GO" id="GO:0043565">
    <property type="term" value="F:sequence-specific DNA binding"/>
    <property type="evidence" value="ECO:0007669"/>
    <property type="project" value="InterPro"/>
</dbReference>
<dbReference type="Proteomes" id="UP000235826">
    <property type="component" value="Chromosome"/>
</dbReference>
<dbReference type="Gene3D" id="1.10.10.60">
    <property type="entry name" value="Homeodomain-like"/>
    <property type="match status" value="1"/>
</dbReference>
<dbReference type="InterPro" id="IPR020449">
    <property type="entry name" value="Tscrpt_reg_AraC-type_HTH"/>
</dbReference>
<dbReference type="AlphaFoldDB" id="A0A2K9PWL7"/>
<reference evidence="5 6" key="1">
    <citation type="submission" date="2018-01" db="EMBL/GenBank/DDBJ databases">
        <title>Complete genome sequence of Flavivirga eckloniae ECD14 isolated from seaweed Ecklonia cava.</title>
        <authorList>
            <person name="Lee J.H."/>
            <person name="Baik K.S."/>
            <person name="Seong C.N."/>
        </authorList>
    </citation>
    <scope>NUCLEOTIDE SEQUENCE [LARGE SCALE GENOMIC DNA]</scope>
    <source>
        <strain evidence="5 6">ECD14</strain>
    </source>
</reference>
<keyword evidence="3" id="KW-0804">Transcription</keyword>
<sequence>MEYNERSSISEIAHELGMSNLPHFAQAFKKRFGKLPSECMSKQSP</sequence>
<keyword evidence="1" id="KW-0805">Transcription regulation</keyword>
<protein>
    <recommendedName>
        <fullName evidence="4">HTH araC/xylS-type domain-containing protein</fullName>
    </recommendedName>
</protein>
<evidence type="ECO:0000256" key="3">
    <source>
        <dbReference type="ARBA" id="ARBA00023163"/>
    </source>
</evidence>
<evidence type="ECO:0000313" key="5">
    <source>
        <dbReference type="EMBL" id="AUP81456.1"/>
    </source>
</evidence>
<dbReference type="PROSITE" id="PS01124">
    <property type="entry name" value="HTH_ARAC_FAMILY_2"/>
    <property type="match status" value="1"/>
</dbReference>
<feature type="domain" description="HTH araC/xylS-type" evidence="4">
    <location>
        <begin position="1"/>
        <end position="42"/>
    </location>
</feature>
<dbReference type="RefSeq" id="WP_102758098.1">
    <property type="nucleotide sequence ID" value="NZ_CP025791.1"/>
</dbReference>
<evidence type="ECO:0000313" key="6">
    <source>
        <dbReference type="Proteomes" id="UP000235826"/>
    </source>
</evidence>
<evidence type="ECO:0000256" key="2">
    <source>
        <dbReference type="ARBA" id="ARBA00023125"/>
    </source>
</evidence>
<dbReference type="OrthoDB" id="1156172at2"/>